<evidence type="ECO:0000259" key="3">
    <source>
        <dbReference type="Pfam" id="PF13966"/>
    </source>
</evidence>
<dbReference type="Proteomes" id="UP000242715">
    <property type="component" value="Unassembled WGS sequence"/>
</dbReference>
<dbReference type="InterPro" id="IPR005135">
    <property type="entry name" value="Endo/exonuclease/phosphatase"/>
</dbReference>
<evidence type="ECO:0008006" key="6">
    <source>
        <dbReference type="Google" id="ProtNLM"/>
    </source>
</evidence>
<protein>
    <recommendedName>
        <fullName evidence="6">Reverse transcriptase domain-containing protein</fullName>
    </recommendedName>
</protein>
<dbReference type="InterPro" id="IPR052343">
    <property type="entry name" value="Retrotransposon-Effector_Assoc"/>
</dbReference>
<dbReference type="GO" id="GO:0003824">
    <property type="term" value="F:catalytic activity"/>
    <property type="evidence" value="ECO:0007669"/>
    <property type="project" value="InterPro"/>
</dbReference>
<dbReference type="CDD" id="cd01650">
    <property type="entry name" value="RT_nLTR_like"/>
    <property type="match status" value="1"/>
</dbReference>
<evidence type="ECO:0000313" key="5">
    <source>
        <dbReference type="Proteomes" id="UP000242715"/>
    </source>
</evidence>
<dbReference type="PANTHER" id="PTHR46890">
    <property type="entry name" value="NON-LTR RETROLELEMENT REVERSE TRANSCRIPTASE-LIKE PROTEIN-RELATED"/>
    <property type="match status" value="1"/>
</dbReference>
<feature type="domain" description="Reverse transcriptase" evidence="1">
    <location>
        <begin position="474"/>
        <end position="629"/>
    </location>
</feature>
<dbReference type="OrthoDB" id="418748at2759"/>
<feature type="domain" description="Endonuclease/exonuclease/phosphatase" evidence="2">
    <location>
        <begin position="59"/>
        <end position="207"/>
    </location>
</feature>
<dbReference type="InterPro" id="IPR000477">
    <property type="entry name" value="RT_dom"/>
</dbReference>
<dbReference type="InterPro" id="IPR026960">
    <property type="entry name" value="RVT-Znf"/>
</dbReference>
<evidence type="ECO:0000259" key="2">
    <source>
        <dbReference type="Pfam" id="PF03372"/>
    </source>
</evidence>
<gene>
    <name evidence="4" type="ORF">TSUD_218360</name>
</gene>
<feature type="domain" description="Reverse transcriptase zinc-binding" evidence="3">
    <location>
        <begin position="845"/>
        <end position="902"/>
    </location>
</feature>
<dbReference type="InterPro" id="IPR043502">
    <property type="entry name" value="DNA/RNA_pol_sf"/>
</dbReference>
<dbReference type="EMBL" id="DF973501">
    <property type="protein sequence ID" value="GAU32659.1"/>
    <property type="molecule type" value="Genomic_DNA"/>
</dbReference>
<dbReference type="InterPro" id="IPR036691">
    <property type="entry name" value="Endo/exonu/phosph_ase_sf"/>
</dbReference>
<name>A0A2Z6NLX0_TRISU</name>
<sequence length="975" mass="108887">MQGTDQVAVDDVCDMGKAIGVKFKGDNANMFDILSRTGKGKFKALGRTSGGVMRKGLGGTEKRKEVRKLVGEKHPAIVCIQETKVCVCDENLVTAMWGSAPHAFSYRPSIGASGGLLTMWDSTEVEVQSTTSFEHVMLCHGRFISSNEIFYVVNVYAPCDFGAKQHLWDSLSVRLQSLAGRRVCVCGDFNVVRCLEERRSSRVGPCQSDHIPFNIFIEDNNLVDLPLGGRKFTCEENWGPRPLRMLKCWKDVPGYDLFVKEKWNSLQVDGWGGCVLKEKLKMIKAALKEWHESHVQTLPSRIDSLKTRLSDLDSKGEEEDLSGTEVADMRGITADIHSLSRLHASICWQQSKLMWLKERDANSKYFHSVLASRRRGNMISSLQADDVNLEGVDPIRQTVFMHFASHFKASNVVRPGVDNLQFKRLSWPESCSLTRPFSVEEVKAAVWDCDSFKTLFHRNDKLTKGVNSTFIALIPKVDSPQILHDFRPISLMGSMYKILAEVLANWLRLVVGSVISESQTAFVKDRQILDGILIANEVVDEARKTKKELMLFKVDFEKAYDPVDWDYLDVVMGRMSFPTLWRKWIKECICTATASILVNGSPTDTFPLERGLRQGDPLSPFLFLLAAEGLNVLMKALVENNLFTGYTVGVNIPESWLNEAASALRCNVGKIHFLYLGLSIGGDPRRLSFWEPVLTRIRNRLSGLGVRQLKEFNLALLGKWCWRMLVDKEGLWFRVLAACYGLERGRLREGGGRGSSWWREIAKIWDGVGGLGRRWFRESVVKRVGNGAEKFFWTDPCCDVFYGVGGRGRCVGLVETAVGVGGGDVEGVSDLTFKLFFSATLGEAGTLIWHKQVPSKVSICAWRLLPDRLPTRANLVSRGIISPEAHFCVSGCGGIESAQHIFSLVGLLAPYGRRFGSGLVSLRWIIITHLAISSSLLVHWASVVHDGPSCSLFGLLVCGFCGMRETISFSEIQHI</sequence>
<reference evidence="5" key="1">
    <citation type="journal article" date="2017" name="Front. Plant Sci.">
        <title>Climate Clever Clovers: New Paradigm to Reduce the Environmental Footprint of Ruminants by Breeding Low Methanogenic Forages Utilizing Haplotype Variation.</title>
        <authorList>
            <person name="Kaur P."/>
            <person name="Appels R."/>
            <person name="Bayer P.E."/>
            <person name="Keeble-Gagnere G."/>
            <person name="Wang J."/>
            <person name="Hirakawa H."/>
            <person name="Shirasawa K."/>
            <person name="Vercoe P."/>
            <person name="Stefanova K."/>
            <person name="Durmic Z."/>
            <person name="Nichols P."/>
            <person name="Revell C."/>
            <person name="Isobe S.N."/>
            <person name="Edwards D."/>
            <person name="Erskine W."/>
        </authorList>
    </citation>
    <scope>NUCLEOTIDE SEQUENCE [LARGE SCALE GENOMIC DNA]</scope>
    <source>
        <strain evidence="5">cv. Daliak</strain>
    </source>
</reference>
<dbReference type="SUPFAM" id="SSF56672">
    <property type="entry name" value="DNA/RNA polymerases"/>
    <property type="match status" value="1"/>
</dbReference>
<evidence type="ECO:0000313" key="4">
    <source>
        <dbReference type="EMBL" id="GAU32659.1"/>
    </source>
</evidence>
<dbReference type="Pfam" id="PF13966">
    <property type="entry name" value="zf-RVT"/>
    <property type="match status" value="1"/>
</dbReference>
<proteinExistence type="predicted"/>
<dbReference type="Pfam" id="PF00078">
    <property type="entry name" value="RVT_1"/>
    <property type="match status" value="1"/>
</dbReference>
<dbReference type="SUPFAM" id="SSF56219">
    <property type="entry name" value="DNase I-like"/>
    <property type="match status" value="1"/>
</dbReference>
<dbReference type="PANTHER" id="PTHR46890:SF48">
    <property type="entry name" value="RNA-DIRECTED DNA POLYMERASE"/>
    <property type="match status" value="1"/>
</dbReference>
<organism evidence="4 5">
    <name type="scientific">Trifolium subterraneum</name>
    <name type="common">Subterranean clover</name>
    <dbReference type="NCBI Taxonomy" id="3900"/>
    <lineage>
        <taxon>Eukaryota</taxon>
        <taxon>Viridiplantae</taxon>
        <taxon>Streptophyta</taxon>
        <taxon>Embryophyta</taxon>
        <taxon>Tracheophyta</taxon>
        <taxon>Spermatophyta</taxon>
        <taxon>Magnoliopsida</taxon>
        <taxon>eudicotyledons</taxon>
        <taxon>Gunneridae</taxon>
        <taxon>Pentapetalae</taxon>
        <taxon>rosids</taxon>
        <taxon>fabids</taxon>
        <taxon>Fabales</taxon>
        <taxon>Fabaceae</taxon>
        <taxon>Papilionoideae</taxon>
        <taxon>50 kb inversion clade</taxon>
        <taxon>NPAAA clade</taxon>
        <taxon>Hologalegina</taxon>
        <taxon>IRL clade</taxon>
        <taxon>Trifolieae</taxon>
        <taxon>Trifolium</taxon>
    </lineage>
</organism>
<keyword evidence="5" id="KW-1185">Reference proteome</keyword>
<dbReference type="AlphaFoldDB" id="A0A2Z6NLX0"/>
<evidence type="ECO:0000259" key="1">
    <source>
        <dbReference type="Pfam" id="PF00078"/>
    </source>
</evidence>
<dbReference type="Gene3D" id="3.60.10.10">
    <property type="entry name" value="Endonuclease/exonuclease/phosphatase"/>
    <property type="match status" value="1"/>
</dbReference>
<dbReference type="Pfam" id="PF03372">
    <property type="entry name" value="Exo_endo_phos"/>
    <property type="match status" value="1"/>
</dbReference>
<accession>A0A2Z6NLX0</accession>